<evidence type="ECO:0000313" key="3">
    <source>
        <dbReference type="Proteomes" id="UP000092382"/>
    </source>
</evidence>
<dbReference type="PANTHER" id="PTHR40094">
    <property type="entry name" value="ALPHA-2-MACROGLOBULIN HOMOLOG"/>
    <property type="match status" value="1"/>
</dbReference>
<evidence type="ECO:0000259" key="1">
    <source>
        <dbReference type="Pfam" id="PF17973"/>
    </source>
</evidence>
<dbReference type="GO" id="GO:0004866">
    <property type="term" value="F:endopeptidase inhibitor activity"/>
    <property type="evidence" value="ECO:0007669"/>
    <property type="project" value="TreeGrafter"/>
</dbReference>
<dbReference type="InterPro" id="IPR051802">
    <property type="entry name" value="YfhM-like"/>
</dbReference>
<gene>
    <name evidence="2" type="ORF">AN481_08885</name>
</gene>
<dbReference type="STRING" id="1803587.GCA_001593825_03818"/>
<evidence type="ECO:0000313" key="2">
    <source>
        <dbReference type="EMBL" id="OBQ25651.1"/>
    </source>
</evidence>
<feature type="domain" description="Bacterial alpha-2-macroglobulin MG10" evidence="1">
    <location>
        <begin position="163"/>
        <end position="297"/>
    </location>
</feature>
<dbReference type="Pfam" id="PF17973">
    <property type="entry name" value="bMG10"/>
    <property type="match status" value="1"/>
</dbReference>
<protein>
    <recommendedName>
        <fullName evidence="1">Bacterial alpha-2-macroglobulin MG10 domain-containing protein</fullName>
    </recommendedName>
</protein>
<organism evidence="2 3">
    <name type="scientific">Aphanizomenon flos-aquae LD13</name>
    <dbReference type="NCBI Taxonomy" id="1710894"/>
    <lineage>
        <taxon>Bacteria</taxon>
        <taxon>Bacillati</taxon>
        <taxon>Cyanobacteriota</taxon>
        <taxon>Cyanophyceae</taxon>
        <taxon>Nostocales</taxon>
        <taxon>Aphanizomenonaceae</taxon>
        <taxon>Aphanizomenon</taxon>
    </lineage>
</organism>
<dbReference type="AlphaFoldDB" id="A0A1B7VXF2"/>
<dbReference type="InterPro" id="IPR041246">
    <property type="entry name" value="Bact_MG10"/>
</dbReference>
<dbReference type="EMBL" id="LJOY01000024">
    <property type="protein sequence ID" value="OBQ25651.1"/>
    <property type="molecule type" value="Genomic_DNA"/>
</dbReference>
<sequence>MRLEFQKNIYETGRNAVVNLPQNWSWMSSNTVTQAQALRLFIDQKTNPEIIDKLLQSLLNLRREGTWESSYNNAQAFTALVAYSQLESTPPNFMATVKLANQKLGETSFNGYQNPSLQINIPMNQLPQGKSDLWLQKSGRGKLHYLVAYKYRLQGNQPGRFNGLRVTREMSKVNEEKIIQKTGMYAFDKPLTLQPGQVFDIGLEVITDHPVDHVVIKDPLPAGFEAVDDSFQTATPALQAKADNWQLGYKTIHKDRIISYANHLEAGVYSLHYLVRSVTPGTFIWPGAEVHLQYAPEEFGRSADSTLNISSN</sequence>
<name>A0A1B7VXF2_APHFL</name>
<dbReference type="PANTHER" id="PTHR40094:SF1">
    <property type="entry name" value="UBIQUITIN DOMAIN-CONTAINING PROTEIN"/>
    <property type="match status" value="1"/>
</dbReference>
<dbReference type="SUPFAM" id="SSF48239">
    <property type="entry name" value="Terpenoid cyclases/Protein prenyltransferases"/>
    <property type="match status" value="1"/>
</dbReference>
<dbReference type="Proteomes" id="UP000092382">
    <property type="component" value="Unassembled WGS sequence"/>
</dbReference>
<reference evidence="2 3" key="1">
    <citation type="submission" date="2015-09" db="EMBL/GenBank/DDBJ databases">
        <title>Whole genome shotgun sequence assembly of Aphanizomenon flos-aquae UKL13.</title>
        <authorList>
            <person name="Driscoll C."/>
        </authorList>
    </citation>
    <scope>NUCLEOTIDE SEQUENCE [LARGE SCALE GENOMIC DNA]</scope>
    <source>
        <strain evidence="2">MDT13</strain>
    </source>
</reference>
<proteinExistence type="predicted"/>
<accession>A0A1B7VXF2</accession>
<comment type="caution">
    <text evidence="2">The sequence shown here is derived from an EMBL/GenBank/DDBJ whole genome shotgun (WGS) entry which is preliminary data.</text>
</comment>
<dbReference type="InterPro" id="IPR008930">
    <property type="entry name" value="Terpenoid_cyclase/PrenylTrfase"/>
</dbReference>
<dbReference type="PATRIC" id="fig|1710894.3.peg.3687"/>